<dbReference type="InterPro" id="IPR011335">
    <property type="entry name" value="Restrct_endonuc-II-like"/>
</dbReference>
<dbReference type="Proteomes" id="UP001161065">
    <property type="component" value="Unassembled WGS sequence"/>
</dbReference>
<dbReference type="NCBIfam" id="TIGR03033">
    <property type="entry name" value="phage_rel_nuc"/>
    <property type="match status" value="1"/>
</dbReference>
<accession>A0AA42TTU2</accession>
<dbReference type="AlphaFoldDB" id="A0AA42TTU2"/>
<organism evidence="2 3">
    <name type="scientific">Comamonas thiooxydans</name>
    <dbReference type="NCBI Taxonomy" id="363952"/>
    <lineage>
        <taxon>Bacteria</taxon>
        <taxon>Pseudomonadati</taxon>
        <taxon>Pseudomonadota</taxon>
        <taxon>Betaproteobacteria</taxon>
        <taxon>Burkholderiales</taxon>
        <taxon>Comamonadaceae</taxon>
        <taxon>Comamonas</taxon>
    </lineage>
</organism>
<feature type="domain" description="YqaJ viral recombinase" evidence="1">
    <location>
        <begin position="42"/>
        <end position="182"/>
    </location>
</feature>
<dbReference type="RefSeq" id="WP_280008173.1">
    <property type="nucleotide sequence ID" value="NZ_JAOCEK010000006.1"/>
</dbReference>
<dbReference type="Gene3D" id="3.90.320.10">
    <property type="match status" value="1"/>
</dbReference>
<name>A0AA42TTU2_9BURK</name>
<protein>
    <submittedName>
        <fullName evidence="2">YqaJ viral recombinase family protein</fullName>
    </submittedName>
</protein>
<evidence type="ECO:0000259" key="1">
    <source>
        <dbReference type="Pfam" id="PF09588"/>
    </source>
</evidence>
<sequence length="348" mass="38531">MSVHLLSNVTLDVRETPVEHPSRPRKGAALRLVSTKDMARNDWLEVRRTGIGSSDAATAVGLNPYQSQLELWIQKTGKADLLPAVDPNDDTSPMFWGTLLEPIVAAHYTKRTGNKVRRVNAVLQHPKHPWMLANVDREVVGTSEVQILECKTAGIHGARLWKDGVPEYVQLQVMHQLAVTGHKAADVAVLIGGQELRIFRIERDEALIARLIEMEHAFWQMVESKTPPAGDGSDSAEKALRSLYPNSSGDDVDMSDDPELNATFEALLAAREQLEVAQKNEARLRQAIQIHMGEAGKATFACGGSVTWRRSKDGQVFNTAQFNKDHPDLAKAYLSTRAGTRRFCVNQT</sequence>
<gene>
    <name evidence="2" type="ORF">N5D63_10440</name>
</gene>
<dbReference type="SUPFAM" id="SSF52980">
    <property type="entry name" value="Restriction endonuclease-like"/>
    <property type="match status" value="1"/>
</dbReference>
<dbReference type="Pfam" id="PF09588">
    <property type="entry name" value="YqaJ"/>
    <property type="match status" value="1"/>
</dbReference>
<comment type="caution">
    <text evidence="2">The sequence shown here is derived from an EMBL/GenBank/DDBJ whole genome shotgun (WGS) entry which is preliminary data.</text>
</comment>
<dbReference type="InterPro" id="IPR019080">
    <property type="entry name" value="YqaJ_viral_recombinase"/>
</dbReference>
<dbReference type="PANTHER" id="PTHR46609:SF6">
    <property type="entry name" value="EXONUCLEASE, PHAGE-TYPE_RECB, C-TERMINAL DOMAIN-CONTAINING PROTEIN-RELATED"/>
    <property type="match status" value="1"/>
</dbReference>
<dbReference type="PANTHER" id="PTHR46609">
    <property type="entry name" value="EXONUCLEASE, PHAGE-TYPE/RECB, C-TERMINAL DOMAIN-CONTAINING PROTEIN"/>
    <property type="match status" value="1"/>
</dbReference>
<evidence type="ECO:0000313" key="3">
    <source>
        <dbReference type="Proteomes" id="UP001161065"/>
    </source>
</evidence>
<proteinExistence type="predicted"/>
<reference evidence="2" key="1">
    <citation type="submission" date="2022-09" db="EMBL/GenBank/DDBJ databases">
        <title>Intensive care unit water sources are persistently colonized with multi-drug resistant bacteria and are the site of extensive horizontal gene transfer of antibiotic resistance genes.</title>
        <authorList>
            <person name="Diorio-Toth L."/>
        </authorList>
    </citation>
    <scope>NUCLEOTIDE SEQUENCE</scope>
    <source>
        <strain evidence="2">GD03832</strain>
    </source>
</reference>
<dbReference type="InterPro" id="IPR011604">
    <property type="entry name" value="PDDEXK-like_dom_sf"/>
</dbReference>
<evidence type="ECO:0000313" key="2">
    <source>
        <dbReference type="EMBL" id="MDH1334560.1"/>
    </source>
</evidence>
<dbReference type="InterPro" id="IPR051703">
    <property type="entry name" value="NF-kappa-B_Signaling_Reg"/>
</dbReference>
<dbReference type="InterPro" id="IPR017482">
    <property type="entry name" value="Lambda-type_endonuclease"/>
</dbReference>
<dbReference type="EMBL" id="JAOCEK010000006">
    <property type="protein sequence ID" value="MDH1334560.1"/>
    <property type="molecule type" value="Genomic_DNA"/>
</dbReference>